<sequence length="156" mass="17225">MRLRILDVVSWQNLKGRTLAFIFLSMTGYRWAQYLPIASIQFDVPQVELGISGGLAGMSRFAGGAIATSEECVCISATKEGYTLKYVVLQNDDFGTLKMGQVSTRKMFPVYDRRAIEADMSSAGSYTAASQAFANDIAEMFQSFDVAMLTWVKSAR</sequence>
<evidence type="ECO:0000313" key="1">
    <source>
        <dbReference type="EMBL" id="KAF9736657.1"/>
    </source>
</evidence>
<dbReference type="OrthoDB" id="4770059at2759"/>
<gene>
    <name evidence="1" type="ORF">PMIN01_04436</name>
</gene>
<reference evidence="1" key="1">
    <citation type="journal article" date="2020" name="Mol. Plant Microbe Interact.">
        <title>Genome Sequence of the Biocontrol Agent Coniothyrium minitans strain Conio (IMI 134523).</title>
        <authorList>
            <person name="Patel D."/>
            <person name="Shittu T.A."/>
            <person name="Baroncelli R."/>
            <person name="Muthumeenakshi S."/>
            <person name="Osborne T.H."/>
            <person name="Janganan T.K."/>
            <person name="Sreenivasaprasad S."/>
        </authorList>
    </citation>
    <scope>NUCLEOTIDE SEQUENCE</scope>
    <source>
        <strain evidence="1">Conio</strain>
    </source>
</reference>
<dbReference type="EMBL" id="WJXW01000004">
    <property type="protein sequence ID" value="KAF9736657.1"/>
    <property type="molecule type" value="Genomic_DNA"/>
</dbReference>
<evidence type="ECO:0000313" key="2">
    <source>
        <dbReference type="Proteomes" id="UP000756921"/>
    </source>
</evidence>
<proteinExistence type="predicted"/>
<protein>
    <submittedName>
        <fullName evidence="1">Uncharacterized protein</fullName>
    </submittedName>
</protein>
<organism evidence="1 2">
    <name type="scientific">Paraphaeosphaeria minitans</name>
    <dbReference type="NCBI Taxonomy" id="565426"/>
    <lineage>
        <taxon>Eukaryota</taxon>
        <taxon>Fungi</taxon>
        <taxon>Dikarya</taxon>
        <taxon>Ascomycota</taxon>
        <taxon>Pezizomycotina</taxon>
        <taxon>Dothideomycetes</taxon>
        <taxon>Pleosporomycetidae</taxon>
        <taxon>Pleosporales</taxon>
        <taxon>Massarineae</taxon>
        <taxon>Didymosphaeriaceae</taxon>
        <taxon>Paraphaeosphaeria</taxon>
    </lineage>
</organism>
<accession>A0A9P6KRW7</accession>
<keyword evidence="2" id="KW-1185">Reference proteome</keyword>
<name>A0A9P6KRW7_9PLEO</name>
<dbReference type="Proteomes" id="UP000756921">
    <property type="component" value="Unassembled WGS sequence"/>
</dbReference>
<dbReference type="AlphaFoldDB" id="A0A9P6KRW7"/>
<comment type="caution">
    <text evidence="1">The sequence shown here is derived from an EMBL/GenBank/DDBJ whole genome shotgun (WGS) entry which is preliminary data.</text>
</comment>